<dbReference type="EMBL" id="LT615367">
    <property type="protein sequence ID" value="SLM64629.1"/>
    <property type="molecule type" value="Genomic_DNA"/>
</dbReference>
<feature type="region of interest" description="Disordered" evidence="1">
    <location>
        <begin position="1"/>
        <end position="30"/>
    </location>
</feature>
<organism evidence="2 3">
    <name type="scientific">Dickeya aquatica</name>
    <dbReference type="NCBI Taxonomy" id="1401087"/>
    <lineage>
        <taxon>Bacteria</taxon>
        <taxon>Pseudomonadati</taxon>
        <taxon>Pseudomonadota</taxon>
        <taxon>Gammaproteobacteria</taxon>
        <taxon>Enterobacterales</taxon>
        <taxon>Pectobacteriaceae</taxon>
        <taxon>Dickeya</taxon>
    </lineage>
</organism>
<dbReference type="Proteomes" id="UP000294820">
    <property type="component" value="Chromosome 1"/>
</dbReference>
<proteinExistence type="predicted"/>
<name>A0A375AG86_9GAMM</name>
<reference evidence="2 3" key="1">
    <citation type="submission" date="2016-09" db="EMBL/GenBank/DDBJ databases">
        <authorList>
            <person name="Reverchon S."/>
            <person name="Nasser W."/>
            <person name="Leonard S."/>
            <person name="Brochier C."/>
            <person name="Duprey A."/>
        </authorList>
    </citation>
    <scope>NUCLEOTIDE SEQUENCE [LARGE SCALE GENOMIC DNA]</scope>
    <source>
        <strain evidence="2 3">174/2</strain>
    </source>
</reference>
<dbReference type="KEGG" id="daq:DAQ1742_03839"/>
<sequence length="40" mass="4430">MGGFVRDNGDSPFAAPSHARQGEAQTPPLLDHWLEAKLRR</sequence>
<gene>
    <name evidence="2" type="ORF">DAQ1742_03839</name>
</gene>
<evidence type="ECO:0000256" key="1">
    <source>
        <dbReference type="SAM" id="MobiDB-lite"/>
    </source>
</evidence>
<evidence type="ECO:0000313" key="3">
    <source>
        <dbReference type="Proteomes" id="UP000294820"/>
    </source>
</evidence>
<evidence type="ECO:0000313" key="2">
    <source>
        <dbReference type="EMBL" id="SLM64629.1"/>
    </source>
</evidence>
<protein>
    <submittedName>
        <fullName evidence="2">Uncharacterized protein</fullName>
    </submittedName>
</protein>
<keyword evidence="3" id="KW-1185">Reference proteome</keyword>
<accession>A0A375AG86</accession>
<dbReference type="AlphaFoldDB" id="A0A375AG86"/>